<dbReference type="EMBL" id="JXJN01024525">
    <property type="status" value="NOT_ANNOTATED_CDS"/>
    <property type="molecule type" value="Genomic_DNA"/>
</dbReference>
<dbReference type="PROSITE" id="PS00411">
    <property type="entry name" value="KINESIN_MOTOR_1"/>
    <property type="match status" value="1"/>
</dbReference>
<dbReference type="GO" id="GO:0008017">
    <property type="term" value="F:microtubule binding"/>
    <property type="evidence" value="ECO:0007669"/>
    <property type="project" value="InterPro"/>
</dbReference>
<feature type="compositionally biased region" description="Polar residues" evidence="7">
    <location>
        <begin position="1"/>
        <end position="14"/>
    </location>
</feature>
<dbReference type="EnsemblMetazoa" id="GPPI047343-RA">
    <property type="protein sequence ID" value="GPPI047343-PA"/>
    <property type="gene ID" value="GPPI047343"/>
</dbReference>
<dbReference type="SUPFAM" id="SSF49879">
    <property type="entry name" value="SMAD/FHA domain"/>
    <property type="match status" value="1"/>
</dbReference>
<evidence type="ECO:0008006" key="12">
    <source>
        <dbReference type="Google" id="ProtNLM"/>
    </source>
</evidence>
<name>A0A1B0C2G2_9MUSC</name>
<evidence type="ECO:0000256" key="2">
    <source>
        <dbReference type="ARBA" id="ARBA00022840"/>
    </source>
</evidence>
<dbReference type="Pfam" id="PF00498">
    <property type="entry name" value="FHA"/>
    <property type="match status" value="1"/>
</dbReference>
<dbReference type="InterPro" id="IPR027417">
    <property type="entry name" value="P-loop_NTPase"/>
</dbReference>
<sequence length="1017" mass="115681">MNNFGRNELTSTTHQARKLPNKHNSCEEVFRNIERKEGAAQEESPFKLKKYKTPKENACHTPSSLFRNAVPNHRAINVTPAKDFFHKSTPGKSRTCLAKGTEDRLVVAVRIRPLNLSERTSSVVKVNGNQLVVPVVTPGASTGTYHTFTYDHVFESNNIDYIDTQKQVFETIACPLLDKAFEGYNACLFAYGQTGSGKSYSMMGSDPFSRDNFNQNALSCEAGIIPRFCYQLFHYLEAHREEFHVEIEVSYFEIYNERIHDLLCVKHSSQKNIEPAGISVKNSQKCLKVREHPIWGPYVAELSVHSVDTCEALQHWLILGHSQRATAATGLNEKSSRSHSILNIMLNVTNRESLASSKVNQGRRSKISLVDLAGSERCSGTNDLHKREGVHINKSLLALGKVIAALADKRSRTFVPYRESVLTYLLRENLGGNSKTVMLATISPANRHIEETLATLRYAYQARSILNRVKINESENDKIIRELRAEIDRLKLLQNECQRLEISETPKKVNNSAGASGENEIENLKEQLIEREKELCRFQKSWMERLSEAENLRKREMQLLKRKGLALELTKNSNQAYLVNLSEDPMLSGTLFYILPLGSVTIGRTRLSLEESQPDITLDGQLIAHNHCAIENDGGRLYVIPGSDHFETYLNGELVTCKSEMFHADRLILGGSHYFRISNPFCSSKGLKQVIDYHLAYKEILEKQEEKLRLQLQEEKQMAIQNMEKERSENERNYIELVQKLELEKIMLKCNEEILESERGTNMTQTIRNDSMLNNVMTSNSNNQQFLNEINDIMQKPSRESLHKVQLLVKEANQYSHIHNLKYEFKHSQVADEFGMLFQTKILIIDKPNQLVAEWPLARLQVWLDIMRDLEHFDSDNCFNSVDIEWKLVEADLDESLNNSYNSSGIAIDLKAYKGNSLRDSPVRPQNCGIVNAGGTVKVSEANVKENGYGKSSDFSILSAVYLQEMKQAAIKLRKLCQQHMHDSSLLEMLSSLDSLENALKILQISTRKSSPPTNLF</sequence>
<keyword evidence="1 5" id="KW-0547">Nucleotide-binding</keyword>
<dbReference type="GO" id="GO:0005524">
    <property type="term" value="F:ATP binding"/>
    <property type="evidence" value="ECO:0007669"/>
    <property type="project" value="UniProtKB-UniRule"/>
</dbReference>
<evidence type="ECO:0000313" key="10">
    <source>
        <dbReference type="EnsemblMetazoa" id="GPPI047343-PA"/>
    </source>
</evidence>
<dbReference type="EMBL" id="JXJN01024524">
    <property type="status" value="NOT_ANNOTATED_CDS"/>
    <property type="molecule type" value="Genomic_DNA"/>
</dbReference>
<evidence type="ECO:0000259" key="9">
    <source>
        <dbReference type="PROSITE" id="PS50067"/>
    </source>
</evidence>
<dbReference type="PANTHER" id="PTHR47117">
    <property type="entry name" value="STAR-RELATED LIPID TRANSFER PROTEIN 9"/>
    <property type="match status" value="1"/>
</dbReference>
<dbReference type="Proteomes" id="UP000092460">
    <property type="component" value="Unassembled WGS sequence"/>
</dbReference>
<feature type="coiled-coil region" evidence="6">
    <location>
        <begin position="698"/>
        <end position="758"/>
    </location>
</feature>
<evidence type="ECO:0000256" key="3">
    <source>
        <dbReference type="ARBA" id="ARBA00023054"/>
    </source>
</evidence>
<reference evidence="10" key="2">
    <citation type="submission" date="2020-05" db="UniProtKB">
        <authorList>
            <consortium name="EnsemblMetazoa"/>
        </authorList>
    </citation>
    <scope>IDENTIFICATION</scope>
    <source>
        <strain evidence="10">IAEA</strain>
    </source>
</reference>
<dbReference type="InterPro" id="IPR019821">
    <property type="entry name" value="Kinesin_motor_CS"/>
</dbReference>
<dbReference type="VEuPathDB" id="VectorBase:GPPI047343"/>
<dbReference type="PANTHER" id="PTHR47117:SF5">
    <property type="entry name" value="KINESIN-LIKE PROTEIN KIF14"/>
    <property type="match status" value="1"/>
</dbReference>
<keyword evidence="3 6" id="KW-0175">Coiled coil</keyword>
<dbReference type="PROSITE" id="PS50067">
    <property type="entry name" value="KINESIN_MOTOR_2"/>
    <property type="match status" value="1"/>
</dbReference>
<dbReference type="STRING" id="67801.A0A1B0C2G2"/>
<dbReference type="GO" id="GO:0007018">
    <property type="term" value="P:microtubule-based movement"/>
    <property type="evidence" value="ECO:0007669"/>
    <property type="project" value="InterPro"/>
</dbReference>
<dbReference type="PROSITE" id="PS50006">
    <property type="entry name" value="FHA_DOMAIN"/>
    <property type="match status" value="1"/>
</dbReference>
<dbReference type="InterPro" id="IPR001752">
    <property type="entry name" value="Kinesin_motor_dom"/>
</dbReference>
<feature type="coiled-coil region" evidence="6">
    <location>
        <begin position="476"/>
        <end position="534"/>
    </location>
</feature>
<dbReference type="Gene3D" id="3.40.850.10">
    <property type="entry name" value="Kinesin motor domain"/>
    <property type="match status" value="1"/>
</dbReference>
<feature type="binding site" evidence="5">
    <location>
        <begin position="192"/>
        <end position="199"/>
    </location>
    <ligand>
        <name>ATP</name>
        <dbReference type="ChEBI" id="CHEBI:30616"/>
    </ligand>
</feature>
<evidence type="ECO:0000256" key="6">
    <source>
        <dbReference type="SAM" id="Coils"/>
    </source>
</evidence>
<dbReference type="GO" id="GO:0003777">
    <property type="term" value="F:microtubule motor activity"/>
    <property type="evidence" value="ECO:0007669"/>
    <property type="project" value="InterPro"/>
</dbReference>
<dbReference type="InterPro" id="IPR000253">
    <property type="entry name" value="FHA_dom"/>
</dbReference>
<dbReference type="Pfam" id="PF00225">
    <property type="entry name" value="Kinesin"/>
    <property type="match status" value="1"/>
</dbReference>
<evidence type="ECO:0000256" key="4">
    <source>
        <dbReference type="ARBA" id="ARBA00023175"/>
    </source>
</evidence>
<dbReference type="SMART" id="SM00240">
    <property type="entry name" value="FHA"/>
    <property type="match status" value="1"/>
</dbReference>
<evidence type="ECO:0000259" key="8">
    <source>
        <dbReference type="PROSITE" id="PS50006"/>
    </source>
</evidence>
<dbReference type="FunFam" id="2.60.200.20:FF:000050">
    <property type="entry name" value="Kinesin-like protein, KLP38B"/>
    <property type="match status" value="1"/>
</dbReference>
<keyword evidence="4 5" id="KW-0505">Motor protein</keyword>
<organism evidence="10 11">
    <name type="scientific">Glossina palpalis gambiensis</name>
    <dbReference type="NCBI Taxonomy" id="67801"/>
    <lineage>
        <taxon>Eukaryota</taxon>
        <taxon>Metazoa</taxon>
        <taxon>Ecdysozoa</taxon>
        <taxon>Arthropoda</taxon>
        <taxon>Hexapoda</taxon>
        <taxon>Insecta</taxon>
        <taxon>Pterygota</taxon>
        <taxon>Neoptera</taxon>
        <taxon>Endopterygota</taxon>
        <taxon>Diptera</taxon>
        <taxon>Brachycera</taxon>
        <taxon>Muscomorpha</taxon>
        <taxon>Hippoboscoidea</taxon>
        <taxon>Glossinidae</taxon>
        <taxon>Glossina</taxon>
    </lineage>
</organism>
<feature type="region of interest" description="Disordered" evidence="7">
    <location>
        <begin position="1"/>
        <end position="23"/>
    </location>
</feature>
<dbReference type="Gene3D" id="2.60.200.20">
    <property type="match status" value="1"/>
</dbReference>
<dbReference type="SUPFAM" id="SSF52540">
    <property type="entry name" value="P-loop containing nucleoside triphosphate hydrolases"/>
    <property type="match status" value="1"/>
</dbReference>
<dbReference type="AlphaFoldDB" id="A0A1B0C2G2"/>
<evidence type="ECO:0000313" key="11">
    <source>
        <dbReference type="Proteomes" id="UP000092460"/>
    </source>
</evidence>
<feature type="domain" description="Kinesin motor" evidence="9">
    <location>
        <begin position="104"/>
        <end position="465"/>
    </location>
</feature>
<reference evidence="11" key="1">
    <citation type="submission" date="2015-01" db="EMBL/GenBank/DDBJ databases">
        <authorList>
            <person name="Aksoy S."/>
            <person name="Warren W."/>
            <person name="Wilson R.K."/>
        </authorList>
    </citation>
    <scope>NUCLEOTIDE SEQUENCE [LARGE SCALE GENOMIC DNA]</scope>
    <source>
        <strain evidence="11">IAEA</strain>
    </source>
</reference>
<evidence type="ECO:0000256" key="1">
    <source>
        <dbReference type="ARBA" id="ARBA00022741"/>
    </source>
</evidence>
<dbReference type="InterPro" id="IPR036961">
    <property type="entry name" value="Kinesin_motor_dom_sf"/>
</dbReference>
<keyword evidence="11" id="KW-1185">Reference proteome</keyword>
<protein>
    <recommendedName>
        <fullName evidence="12">Kinesin motor domain-containing protein</fullName>
    </recommendedName>
</protein>
<evidence type="ECO:0000256" key="7">
    <source>
        <dbReference type="SAM" id="MobiDB-lite"/>
    </source>
</evidence>
<dbReference type="SMART" id="SM00129">
    <property type="entry name" value="KISc"/>
    <property type="match status" value="1"/>
</dbReference>
<evidence type="ECO:0000256" key="5">
    <source>
        <dbReference type="PROSITE-ProRule" id="PRU00283"/>
    </source>
</evidence>
<accession>A0A1B0C2G2</accession>
<comment type="similarity">
    <text evidence="5">Belongs to the TRAFAC class myosin-kinesin ATPase superfamily. Kinesin family.</text>
</comment>
<proteinExistence type="inferred from homology"/>
<feature type="domain" description="FHA" evidence="8">
    <location>
        <begin position="600"/>
        <end position="655"/>
    </location>
</feature>
<keyword evidence="2 5" id="KW-0067">ATP-binding</keyword>
<dbReference type="InterPro" id="IPR008984">
    <property type="entry name" value="SMAD_FHA_dom_sf"/>
</dbReference>
<dbReference type="PRINTS" id="PR00380">
    <property type="entry name" value="KINESINHEAVY"/>
</dbReference>